<organism evidence="1 2">
    <name type="scientific">Myxacorys almedinensis A</name>
    <dbReference type="NCBI Taxonomy" id="2690445"/>
    <lineage>
        <taxon>Bacteria</taxon>
        <taxon>Bacillati</taxon>
        <taxon>Cyanobacteriota</taxon>
        <taxon>Cyanophyceae</taxon>
        <taxon>Leptolyngbyales</taxon>
        <taxon>Leptolyngbyaceae</taxon>
        <taxon>Myxacorys</taxon>
        <taxon>Myxacorys almedinensis</taxon>
    </lineage>
</organism>
<gene>
    <name evidence="1" type="ORF">GS601_19620</name>
</gene>
<protein>
    <submittedName>
        <fullName evidence="1">Uncharacterized protein</fullName>
    </submittedName>
</protein>
<dbReference type="EMBL" id="WVIE01000031">
    <property type="protein sequence ID" value="NDJ19467.1"/>
    <property type="molecule type" value="Genomic_DNA"/>
</dbReference>
<dbReference type="Proteomes" id="UP000646053">
    <property type="component" value="Unassembled WGS sequence"/>
</dbReference>
<sequence>MTVFDLDHTQRDCDSLQVRLMCGNPSHDVWASYRKVCGIASHQRRLTRYETMLLLARSRLRCKKGVTKSDAIAEANRLLRVTQVVRSLEVLTGSEGRDGKELPGVIAELTGRSISFSTLYRLGKQPKLPKFSKSRSYSAEQVRRYIRAVA</sequence>
<accession>A0A8J7Z329</accession>
<reference evidence="1" key="1">
    <citation type="submission" date="2019-12" db="EMBL/GenBank/DDBJ databases">
        <title>High-Quality draft genome sequences of three cyanobacteria isolated from the limestone walls of the Old Cathedral of Coimbra.</title>
        <authorList>
            <person name="Tiago I."/>
            <person name="Soares F."/>
            <person name="Portugal A."/>
        </authorList>
    </citation>
    <scope>NUCLEOTIDE SEQUENCE</scope>
    <source>
        <strain evidence="1">A</strain>
    </source>
</reference>
<evidence type="ECO:0000313" key="2">
    <source>
        <dbReference type="Proteomes" id="UP000646053"/>
    </source>
</evidence>
<dbReference type="RefSeq" id="WP_162424995.1">
    <property type="nucleotide sequence ID" value="NZ_WVIE01000031.1"/>
</dbReference>
<evidence type="ECO:0000313" key="1">
    <source>
        <dbReference type="EMBL" id="NDJ19467.1"/>
    </source>
</evidence>
<comment type="caution">
    <text evidence="1">The sequence shown here is derived from an EMBL/GenBank/DDBJ whole genome shotgun (WGS) entry which is preliminary data.</text>
</comment>
<dbReference type="AlphaFoldDB" id="A0A8J7Z329"/>
<keyword evidence="2" id="KW-1185">Reference proteome</keyword>
<name>A0A8J7Z329_9CYAN</name>
<proteinExistence type="predicted"/>